<dbReference type="GO" id="GO:0015188">
    <property type="term" value="F:L-isoleucine transmembrane transporter activity"/>
    <property type="evidence" value="ECO:0007669"/>
    <property type="project" value="TreeGrafter"/>
</dbReference>
<feature type="transmembrane region" description="Helical" evidence="9">
    <location>
        <begin position="7"/>
        <end position="27"/>
    </location>
</feature>
<keyword evidence="6 9" id="KW-0029">Amino-acid transport</keyword>
<sequence>MKKQKKDILVVGLALFGSYFGAGNLIFPPLLGFLSGSQWLLAAIGFCISAVLMPVVGLYVISKNGGSLEAMTEDIHKKFAKYLLLFIMVFAGCISVPRTGAVSYELGFKALFPNVSIVAFIIGYFAIALYFSLDINRMINSVGKFLTPVLVVVLLGIIIKGIFTPIGVPTLPQQSGVFTHSFLEGYQTGDLIVSYLIGTVFIGDIVYRGYRSSRERNKLTAYCGVIALILLAVIYVGLIYLGASVSSYYPKDIDRSKLLLAIAERVLGKNGMLFLSIAVVLACVTTAIGQITSIANFFHDFSNGKIPHKIAAVVSSVVGATIAVLGVENIVYYATPIYKGVYPSLIVLMILGIFRKFIPNKQSFRYALIFTLAVSVLEAILSVANVPSIKAFIDILPLSSLGFAWVLPATLGLIVGAVSGSEPITQFE</sequence>
<dbReference type="PANTHER" id="PTHR30588:SF0">
    <property type="entry name" value="BRANCHED-CHAIN AMINO ACID PERMEASE BRNQ"/>
    <property type="match status" value="1"/>
</dbReference>
<evidence type="ECO:0000256" key="4">
    <source>
        <dbReference type="ARBA" id="ARBA00022475"/>
    </source>
</evidence>
<feature type="transmembrane region" description="Helical" evidence="9">
    <location>
        <begin position="188"/>
        <end position="207"/>
    </location>
</feature>
<feature type="transmembrane region" description="Helical" evidence="9">
    <location>
        <begin position="337"/>
        <end position="354"/>
    </location>
</feature>
<keyword evidence="4" id="KW-1003">Cell membrane</keyword>
<evidence type="ECO:0000256" key="8">
    <source>
        <dbReference type="ARBA" id="ARBA00023136"/>
    </source>
</evidence>
<dbReference type="Proteomes" id="UP000031386">
    <property type="component" value="Chromosome"/>
</dbReference>
<dbReference type="Gene3D" id="1.20.1730.10">
    <property type="entry name" value="Sodium/glucose cotransporter"/>
    <property type="match status" value="1"/>
</dbReference>
<dbReference type="Pfam" id="PF05525">
    <property type="entry name" value="Branch_AA_trans"/>
    <property type="match status" value="1"/>
</dbReference>
<dbReference type="OrthoDB" id="9783920at2"/>
<dbReference type="EMBL" id="CP009761">
    <property type="protein sequence ID" value="AIZ36152.1"/>
    <property type="molecule type" value="Genomic_DNA"/>
</dbReference>
<feature type="transmembrane region" description="Helical" evidence="9">
    <location>
        <begin position="39"/>
        <end position="61"/>
    </location>
</feature>
<protein>
    <recommendedName>
        <fullName evidence="9">Branched-chain amino acid transport system carrier protein</fullName>
    </recommendedName>
</protein>
<keyword evidence="3 9" id="KW-0813">Transport</keyword>
<evidence type="ECO:0000256" key="6">
    <source>
        <dbReference type="ARBA" id="ARBA00022970"/>
    </source>
</evidence>
<evidence type="ECO:0000256" key="1">
    <source>
        <dbReference type="ARBA" id="ARBA00004651"/>
    </source>
</evidence>
<keyword evidence="7 9" id="KW-1133">Transmembrane helix</keyword>
<organism evidence="10 11">
    <name type="scientific">Parvimonas micra</name>
    <dbReference type="NCBI Taxonomy" id="33033"/>
    <lineage>
        <taxon>Bacteria</taxon>
        <taxon>Bacillati</taxon>
        <taxon>Bacillota</taxon>
        <taxon>Tissierellia</taxon>
        <taxon>Tissierellales</taxon>
        <taxon>Peptoniphilaceae</taxon>
        <taxon>Parvimonas</taxon>
    </lineage>
</organism>
<dbReference type="GO" id="GO:0015190">
    <property type="term" value="F:L-leucine transmembrane transporter activity"/>
    <property type="evidence" value="ECO:0007669"/>
    <property type="project" value="TreeGrafter"/>
</dbReference>
<dbReference type="AlphaFoldDB" id="A0A0B4S020"/>
<dbReference type="KEGG" id="pmic:NW74_01670"/>
<name>A0A0B4S020_9FIRM</name>
<dbReference type="GO" id="GO:0005886">
    <property type="term" value="C:plasma membrane"/>
    <property type="evidence" value="ECO:0007669"/>
    <property type="project" value="UniProtKB-SubCell"/>
</dbReference>
<evidence type="ECO:0000313" key="11">
    <source>
        <dbReference type="Proteomes" id="UP000031386"/>
    </source>
</evidence>
<feature type="transmembrane region" description="Helical" evidence="9">
    <location>
        <begin position="145"/>
        <end position="168"/>
    </location>
</feature>
<comment type="similarity">
    <text evidence="2 9">Belongs to the branched chain amino acid transporter family.</text>
</comment>
<dbReference type="InterPro" id="IPR038377">
    <property type="entry name" value="Na/Glc_symporter_sf"/>
</dbReference>
<gene>
    <name evidence="10" type="ORF">NW74_01670</name>
</gene>
<evidence type="ECO:0000256" key="9">
    <source>
        <dbReference type="RuleBase" id="RU362122"/>
    </source>
</evidence>
<evidence type="ECO:0000256" key="2">
    <source>
        <dbReference type="ARBA" id="ARBA00008540"/>
    </source>
</evidence>
<feature type="transmembrane region" description="Helical" evidence="9">
    <location>
        <begin position="395"/>
        <end position="418"/>
    </location>
</feature>
<dbReference type="STRING" id="33033.NW74_01670"/>
<comment type="subcellular location">
    <subcellularLocation>
        <location evidence="1 9">Cell membrane</location>
        <topology evidence="1 9">Multi-pass membrane protein</topology>
    </subcellularLocation>
</comment>
<dbReference type="PANTHER" id="PTHR30588">
    <property type="entry name" value="BRANCHED-CHAIN AMINO ACID TRANSPORT SYSTEM 2 CARRIER PROTEIN"/>
    <property type="match status" value="1"/>
</dbReference>
<dbReference type="GO" id="GO:0015820">
    <property type="term" value="P:L-leucine transport"/>
    <property type="evidence" value="ECO:0007669"/>
    <property type="project" value="TreeGrafter"/>
</dbReference>
<keyword evidence="8 9" id="KW-0472">Membrane</keyword>
<evidence type="ECO:0000256" key="5">
    <source>
        <dbReference type="ARBA" id="ARBA00022692"/>
    </source>
</evidence>
<dbReference type="RefSeq" id="WP_041953559.1">
    <property type="nucleotide sequence ID" value="NZ_CP009761.1"/>
</dbReference>
<feature type="transmembrane region" description="Helical" evidence="9">
    <location>
        <begin position="310"/>
        <end position="331"/>
    </location>
</feature>
<feature type="transmembrane region" description="Helical" evidence="9">
    <location>
        <begin position="273"/>
        <end position="298"/>
    </location>
</feature>
<evidence type="ECO:0000313" key="10">
    <source>
        <dbReference type="EMBL" id="AIZ36152.1"/>
    </source>
</evidence>
<reference evidence="10 11" key="1">
    <citation type="submission" date="2014-10" db="EMBL/GenBank/DDBJ databases">
        <title>Complete genome sequence of Parvimonas micra KCOM 1535 (= ChDC B708).</title>
        <authorList>
            <person name="Kook J.-K."/>
            <person name="Park S.-N."/>
            <person name="Lim Y.K."/>
            <person name="Roh H."/>
        </authorList>
    </citation>
    <scope>NUCLEOTIDE SEQUENCE [LARGE SCALE GENOMIC DNA]</scope>
    <source>
        <strain evidence="11">KCOM 1535 / ChDC B708</strain>
    </source>
</reference>
<dbReference type="GO" id="GO:0015818">
    <property type="term" value="P:isoleucine transport"/>
    <property type="evidence" value="ECO:0007669"/>
    <property type="project" value="TreeGrafter"/>
</dbReference>
<comment type="function">
    <text evidence="9">Component of the transport system for branched-chain amino acids.</text>
</comment>
<proteinExistence type="inferred from homology"/>
<accession>A0A0B4S020</accession>
<feature type="transmembrane region" description="Helical" evidence="9">
    <location>
        <begin position="110"/>
        <end position="133"/>
    </location>
</feature>
<evidence type="ECO:0000256" key="3">
    <source>
        <dbReference type="ARBA" id="ARBA00022448"/>
    </source>
</evidence>
<keyword evidence="5 9" id="KW-0812">Transmembrane</keyword>
<dbReference type="NCBIfam" id="TIGR00796">
    <property type="entry name" value="livcs"/>
    <property type="match status" value="1"/>
</dbReference>
<dbReference type="InterPro" id="IPR004685">
    <property type="entry name" value="Brnchd-chn_aa_trnsp_Livcs"/>
</dbReference>
<feature type="transmembrane region" description="Helical" evidence="9">
    <location>
        <begin position="366"/>
        <end position="389"/>
    </location>
</feature>
<evidence type="ECO:0000256" key="7">
    <source>
        <dbReference type="ARBA" id="ARBA00022989"/>
    </source>
</evidence>
<keyword evidence="11" id="KW-1185">Reference proteome</keyword>
<feature type="transmembrane region" description="Helical" evidence="9">
    <location>
        <begin position="82"/>
        <end position="104"/>
    </location>
</feature>
<feature type="transmembrane region" description="Helical" evidence="9">
    <location>
        <begin position="219"/>
        <end position="241"/>
    </location>
</feature>
<dbReference type="GO" id="GO:0005304">
    <property type="term" value="F:L-valine transmembrane transporter activity"/>
    <property type="evidence" value="ECO:0007669"/>
    <property type="project" value="TreeGrafter"/>
</dbReference>